<evidence type="ECO:0000313" key="11">
    <source>
        <dbReference type="EMBL" id="MBQ0937002.1"/>
    </source>
</evidence>
<keyword evidence="2 8" id="KW-0808">Transferase</keyword>
<keyword evidence="4 8" id="KW-0547">Nucleotide-binding</keyword>
<dbReference type="PANTHER" id="PTHR21064:SF6">
    <property type="entry name" value="AMINOGLYCOSIDE PHOSPHOTRANSFERASE DOMAIN-CONTAINING PROTEIN"/>
    <property type="match status" value="1"/>
</dbReference>
<keyword evidence="1 8" id="KW-0028">Amino-acid biosynthesis</keyword>
<dbReference type="PANTHER" id="PTHR21064">
    <property type="entry name" value="AMINOGLYCOSIDE PHOSPHOTRANSFERASE DOMAIN-CONTAINING PROTEIN-RELATED"/>
    <property type="match status" value="1"/>
</dbReference>
<dbReference type="InterPro" id="IPR011009">
    <property type="entry name" value="Kinase-like_dom_sf"/>
</dbReference>
<reference evidence="11 12" key="1">
    <citation type="submission" date="2021-04" db="EMBL/GenBank/DDBJ databases">
        <title>The genome sequence of type strain Ideonella paludis KCTC 32238.</title>
        <authorList>
            <person name="Liu Y."/>
        </authorList>
    </citation>
    <scope>NUCLEOTIDE SEQUENCE [LARGE SCALE GENOMIC DNA]</scope>
    <source>
        <strain evidence="11 12">KCTC 32238</strain>
    </source>
</reference>
<dbReference type="SUPFAM" id="SSF56112">
    <property type="entry name" value="Protein kinase-like (PK-like)"/>
    <property type="match status" value="1"/>
</dbReference>
<evidence type="ECO:0000256" key="8">
    <source>
        <dbReference type="HAMAP-Rule" id="MF_00301"/>
    </source>
</evidence>
<keyword evidence="6 8" id="KW-0067">ATP-binding</keyword>
<feature type="domain" description="Aminoglycoside phosphotransferase" evidence="10">
    <location>
        <begin position="27"/>
        <end position="256"/>
    </location>
</feature>
<keyword evidence="5 8" id="KW-0418">Kinase</keyword>
<dbReference type="Proteomes" id="UP000672097">
    <property type="component" value="Unassembled WGS sequence"/>
</dbReference>
<dbReference type="InterPro" id="IPR050249">
    <property type="entry name" value="Pseudomonas-type_ThrB"/>
</dbReference>
<comment type="similarity">
    <text evidence="7 8">Belongs to the pseudomonas-type ThrB family.</text>
</comment>
<evidence type="ECO:0000256" key="7">
    <source>
        <dbReference type="ARBA" id="ARBA00038240"/>
    </source>
</evidence>
<dbReference type="Pfam" id="PF01636">
    <property type="entry name" value="APH"/>
    <property type="match status" value="1"/>
</dbReference>
<keyword evidence="12" id="KW-1185">Reference proteome</keyword>
<name>A0ABS5E0R1_9BURK</name>
<dbReference type="EC" id="2.7.1.39" evidence="8 9"/>
<evidence type="ECO:0000256" key="3">
    <source>
        <dbReference type="ARBA" id="ARBA00022697"/>
    </source>
</evidence>
<comment type="pathway">
    <text evidence="8">Amino-acid biosynthesis; L-threonine biosynthesis; L-threonine from L-aspartate: step 4/5.</text>
</comment>
<comment type="catalytic activity">
    <reaction evidence="8">
        <text>L-homoserine + ATP = O-phospho-L-homoserine + ADP + H(+)</text>
        <dbReference type="Rhea" id="RHEA:13985"/>
        <dbReference type="ChEBI" id="CHEBI:15378"/>
        <dbReference type="ChEBI" id="CHEBI:30616"/>
        <dbReference type="ChEBI" id="CHEBI:57476"/>
        <dbReference type="ChEBI" id="CHEBI:57590"/>
        <dbReference type="ChEBI" id="CHEBI:456216"/>
        <dbReference type="EC" id="2.7.1.39"/>
    </reaction>
</comment>
<dbReference type="CDD" id="cd05153">
    <property type="entry name" value="HomoserineK_II"/>
    <property type="match status" value="1"/>
</dbReference>
<evidence type="ECO:0000256" key="9">
    <source>
        <dbReference type="NCBIfam" id="TIGR00938"/>
    </source>
</evidence>
<protein>
    <recommendedName>
        <fullName evidence="8 9">Homoserine kinase</fullName>
        <shortName evidence="8">HK</shortName>
        <shortName evidence="8">HSK</shortName>
        <ecNumber evidence="8 9">2.7.1.39</ecNumber>
    </recommendedName>
</protein>
<dbReference type="InterPro" id="IPR002575">
    <property type="entry name" value="Aminoglycoside_PTrfase"/>
</dbReference>
<organism evidence="11 12">
    <name type="scientific">Ideonella paludis</name>
    <dbReference type="NCBI Taxonomy" id="1233411"/>
    <lineage>
        <taxon>Bacteria</taxon>
        <taxon>Pseudomonadati</taxon>
        <taxon>Pseudomonadota</taxon>
        <taxon>Betaproteobacteria</taxon>
        <taxon>Burkholderiales</taxon>
        <taxon>Sphaerotilaceae</taxon>
        <taxon>Ideonella</taxon>
    </lineage>
</organism>
<accession>A0ABS5E0R1</accession>
<evidence type="ECO:0000256" key="1">
    <source>
        <dbReference type="ARBA" id="ARBA00022605"/>
    </source>
</evidence>
<keyword evidence="3 8" id="KW-0791">Threonine biosynthesis</keyword>
<evidence type="ECO:0000256" key="6">
    <source>
        <dbReference type="ARBA" id="ARBA00022840"/>
    </source>
</evidence>
<dbReference type="InterPro" id="IPR005280">
    <property type="entry name" value="Homoserine_kinase_II"/>
</dbReference>
<dbReference type="GO" id="GO:0004413">
    <property type="term" value="F:homoserine kinase activity"/>
    <property type="evidence" value="ECO:0007669"/>
    <property type="project" value="UniProtKB-EC"/>
</dbReference>
<evidence type="ECO:0000259" key="10">
    <source>
        <dbReference type="Pfam" id="PF01636"/>
    </source>
</evidence>
<dbReference type="NCBIfam" id="TIGR00938">
    <property type="entry name" value="thrB_alt"/>
    <property type="match status" value="1"/>
</dbReference>
<dbReference type="Gene3D" id="3.90.1200.10">
    <property type="match status" value="1"/>
</dbReference>
<dbReference type="Gene3D" id="3.30.200.20">
    <property type="entry name" value="Phosphorylase Kinase, domain 1"/>
    <property type="match status" value="1"/>
</dbReference>
<evidence type="ECO:0000256" key="5">
    <source>
        <dbReference type="ARBA" id="ARBA00022777"/>
    </source>
</evidence>
<comment type="caution">
    <text evidence="11">The sequence shown here is derived from an EMBL/GenBank/DDBJ whole genome shotgun (WGS) entry which is preliminary data.</text>
</comment>
<evidence type="ECO:0000256" key="2">
    <source>
        <dbReference type="ARBA" id="ARBA00022679"/>
    </source>
</evidence>
<sequence length="323" mass="35187">MAVYTDVQPEAAQTLLAQLSLGPLESLTPIGAGIENTNYFVRTPEAVWVLTLFERLSTAELPFYLQLMRHLADRGLPVPAPVAGPEGGLIHEVCGKPAALVNCLSGRDVVAPSLAQIRQAGELSARLHVAAADAPLRQPNLRGPAWREQAAQVVAPYLQGTQAVLLQEELAHQHLSLASADAQHAPQGPVHADMFRDNVLFDGESLSGVIDFYFAGVDHWVFDLAVTLNDWCVDLSSGHLVPEAAQALCEGYAQARTQAGQPVTAAEWRLLPAMRRMAALRFWLSRLADWHLPRAASLLTPKDPAHLERVLQDCRAQPWRPAL</sequence>
<evidence type="ECO:0000313" key="12">
    <source>
        <dbReference type="Proteomes" id="UP000672097"/>
    </source>
</evidence>
<evidence type="ECO:0000256" key="4">
    <source>
        <dbReference type="ARBA" id="ARBA00022741"/>
    </source>
</evidence>
<dbReference type="NCBIfam" id="NF003558">
    <property type="entry name" value="PRK05231.1"/>
    <property type="match status" value="1"/>
</dbReference>
<dbReference type="EMBL" id="JAGQDG010000006">
    <property type="protein sequence ID" value="MBQ0937002.1"/>
    <property type="molecule type" value="Genomic_DNA"/>
</dbReference>
<gene>
    <name evidence="8" type="primary">thrB</name>
    <name evidence="11" type="ORF">KAK11_16865</name>
</gene>
<dbReference type="RefSeq" id="WP_210810403.1">
    <property type="nucleotide sequence ID" value="NZ_JAGQDG010000006.1"/>
</dbReference>
<proteinExistence type="inferred from homology"/>
<dbReference type="HAMAP" id="MF_00301">
    <property type="entry name" value="Homoser_kinase_2"/>
    <property type="match status" value="1"/>
</dbReference>